<feature type="signal peptide" evidence="7">
    <location>
        <begin position="1"/>
        <end position="15"/>
    </location>
</feature>
<keyword evidence="4" id="KW-0498">Mitosis</keyword>
<dbReference type="Proteomes" id="UP000030758">
    <property type="component" value="Unassembled WGS sequence"/>
</dbReference>
<dbReference type="Pfam" id="PF15280">
    <property type="entry name" value="BORA_N"/>
    <property type="match status" value="1"/>
</dbReference>
<keyword evidence="3" id="KW-0132">Cell division</keyword>
<feature type="region of interest" description="Disordered" evidence="6">
    <location>
        <begin position="390"/>
        <end position="427"/>
    </location>
</feature>
<dbReference type="InterPro" id="IPR023252">
    <property type="entry name" value="Aurora_borealis_protein"/>
</dbReference>
<keyword evidence="7" id="KW-0732">Signal</keyword>
<dbReference type="GO" id="GO:0060236">
    <property type="term" value="P:regulation of mitotic spindle organization"/>
    <property type="evidence" value="ECO:0007669"/>
    <property type="project" value="TreeGrafter"/>
</dbReference>
<keyword evidence="10" id="KW-1185">Reference proteome</keyword>
<evidence type="ECO:0000256" key="6">
    <source>
        <dbReference type="SAM" id="MobiDB-lite"/>
    </source>
</evidence>
<accession>A0A085N7X1</accession>
<organism evidence="9">
    <name type="scientific">Trichuris suis</name>
    <name type="common">pig whipworm</name>
    <dbReference type="NCBI Taxonomy" id="68888"/>
    <lineage>
        <taxon>Eukaryota</taxon>
        <taxon>Metazoa</taxon>
        <taxon>Ecdysozoa</taxon>
        <taxon>Nematoda</taxon>
        <taxon>Enoplea</taxon>
        <taxon>Dorylaimia</taxon>
        <taxon>Trichinellida</taxon>
        <taxon>Trichuridae</taxon>
        <taxon>Trichuris</taxon>
    </lineage>
</organism>
<feature type="region of interest" description="Disordered" evidence="6">
    <location>
        <begin position="223"/>
        <end position="242"/>
    </location>
</feature>
<feature type="chain" id="PRO_5011842728" description="Protein aurora borealis" evidence="7">
    <location>
        <begin position="16"/>
        <end position="443"/>
    </location>
</feature>
<comment type="similarity">
    <text evidence="1">Belongs to the BORA family.</text>
</comment>
<dbReference type="PANTHER" id="PTHR14728">
    <property type="entry name" value="PROTEIN AURORA BOREALIS"/>
    <property type="match status" value="1"/>
</dbReference>
<dbReference type="PANTHER" id="PTHR14728:SF2">
    <property type="entry name" value="PROTEIN AURORA BOREALIS"/>
    <property type="match status" value="1"/>
</dbReference>
<feature type="compositionally biased region" description="Polar residues" evidence="6">
    <location>
        <begin position="228"/>
        <end position="242"/>
    </location>
</feature>
<evidence type="ECO:0000313" key="8">
    <source>
        <dbReference type="EMBL" id="KFD53222.1"/>
    </source>
</evidence>
<dbReference type="GO" id="GO:0019901">
    <property type="term" value="F:protein kinase binding"/>
    <property type="evidence" value="ECO:0007669"/>
    <property type="project" value="TreeGrafter"/>
</dbReference>
<evidence type="ECO:0000313" key="10">
    <source>
        <dbReference type="Proteomes" id="UP000030764"/>
    </source>
</evidence>
<evidence type="ECO:0000256" key="4">
    <source>
        <dbReference type="ARBA" id="ARBA00022776"/>
    </source>
</evidence>
<reference evidence="9 10" key="1">
    <citation type="journal article" date="2014" name="Nat. Genet.">
        <title>Genome and transcriptome of the porcine whipworm Trichuris suis.</title>
        <authorList>
            <person name="Jex A.R."/>
            <person name="Nejsum P."/>
            <person name="Schwarz E.M."/>
            <person name="Hu L."/>
            <person name="Young N.D."/>
            <person name="Hall R.S."/>
            <person name="Korhonen P.K."/>
            <person name="Liao S."/>
            <person name="Thamsborg S."/>
            <person name="Xia J."/>
            <person name="Xu P."/>
            <person name="Wang S."/>
            <person name="Scheerlinck J.P."/>
            <person name="Hofmann A."/>
            <person name="Sternberg P.W."/>
            <person name="Wang J."/>
            <person name="Gasser R.B."/>
        </authorList>
    </citation>
    <scope>NUCLEOTIDE SEQUENCE [LARGE SCALE GENOMIC DNA]</scope>
    <source>
        <strain evidence="9">DCEP-RM93F</strain>
        <strain evidence="8">DCEP-RM93M</strain>
    </source>
</reference>
<evidence type="ECO:0000256" key="1">
    <source>
        <dbReference type="ARBA" id="ARBA00010963"/>
    </source>
</evidence>
<dbReference type="Proteomes" id="UP000030764">
    <property type="component" value="Unassembled WGS sequence"/>
</dbReference>
<dbReference type="AlphaFoldDB" id="A0A085N7X1"/>
<proteinExistence type="inferred from homology"/>
<evidence type="ECO:0000313" key="9">
    <source>
        <dbReference type="EMBL" id="KFD65567.1"/>
    </source>
</evidence>
<dbReference type="EMBL" id="KL367536">
    <property type="protein sequence ID" value="KFD65567.1"/>
    <property type="molecule type" value="Genomic_DNA"/>
</dbReference>
<dbReference type="PRINTS" id="PR02038">
    <property type="entry name" value="AURORABORA"/>
</dbReference>
<dbReference type="GO" id="GO:0005634">
    <property type="term" value="C:nucleus"/>
    <property type="evidence" value="ECO:0007669"/>
    <property type="project" value="TreeGrafter"/>
</dbReference>
<gene>
    <name evidence="8" type="ORF">M513_05932</name>
    <name evidence="9" type="ORF">M514_05932</name>
</gene>
<evidence type="ECO:0000256" key="7">
    <source>
        <dbReference type="SAM" id="SignalP"/>
    </source>
</evidence>
<dbReference type="GO" id="GO:0005737">
    <property type="term" value="C:cytoplasm"/>
    <property type="evidence" value="ECO:0007669"/>
    <property type="project" value="TreeGrafter"/>
</dbReference>
<dbReference type="GO" id="GO:0051301">
    <property type="term" value="P:cell division"/>
    <property type="evidence" value="ECO:0007669"/>
    <property type="project" value="UniProtKB-KW"/>
</dbReference>
<sequence>MVAFALLTAGTLLRAAPPRGTSKPSKVANLLSFHSSSRFFGVQMDNSPPTSPCSTEMGHRETRTQSTTLSLPKRTWPKNDGCQVPIESLPRRTSSISRVEQENVEKENKQRALRHRENVKLRCVLFRETSKSARAHLDSVDLSDIYNVERMSQMISSPSVLSKTLRVKAKRSDFSWSMEQLSTIQPADINESGNSSNAWSCSTAQESAVQEAIDEFFSDNLIHPSPRLQRSPSDSTPSLSPVQMNNDGIGRSVQCQTLFTFPRNLNFDMFLGEHFRLSDESASSVSNQTMGCRKKLFEQSDSSQFEKSSGSVVDEDVADVAVCIGDLKMSTTESFSSVPSGKCGTDENCVQPLYLSPNETSEAKNKLPSDHIATECFIPIELIDSGNVSAVSSDSPTMSMTELSGSKSQSIQKNEDSGMSSCRGTQFEENMQANASLKYNASA</sequence>
<feature type="region of interest" description="Disordered" evidence="6">
    <location>
        <begin position="41"/>
        <end position="66"/>
    </location>
</feature>
<protein>
    <recommendedName>
        <fullName evidence="2">Protein aurora borealis</fullName>
    </recommendedName>
</protein>
<evidence type="ECO:0000256" key="2">
    <source>
        <dbReference type="ARBA" id="ARBA00020055"/>
    </source>
</evidence>
<dbReference type="EMBL" id="KL363219">
    <property type="protein sequence ID" value="KFD53222.1"/>
    <property type="molecule type" value="Genomic_DNA"/>
</dbReference>
<feature type="compositionally biased region" description="Polar residues" evidence="6">
    <location>
        <begin position="41"/>
        <end position="54"/>
    </location>
</feature>
<name>A0A085N7X1_9BILA</name>
<evidence type="ECO:0000256" key="5">
    <source>
        <dbReference type="ARBA" id="ARBA00023306"/>
    </source>
</evidence>
<keyword evidence="5" id="KW-0131">Cell cycle</keyword>
<dbReference type="GO" id="GO:0007088">
    <property type="term" value="P:regulation of mitotic nuclear division"/>
    <property type="evidence" value="ECO:0007669"/>
    <property type="project" value="TreeGrafter"/>
</dbReference>
<evidence type="ECO:0000256" key="3">
    <source>
        <dbReference type="ARBA" id="ARBA00022618"/>
    </source>
</evidence>